<reference evidence="3 4" key="1">
    <citation type="journal article" date="2019" name="Int. J. Syst. Evol. Microbiol.">
        <title>The Global Catalogue of Microorganisms (GCM) 10K type strain sequencing project: providing services to taxonomists for standard genome sequencing and annotation.</title>
        <authorList>
            <consortium name="The Broad Institute Genomics Platform"/>
            <consortium name="The Broad Institute Genome Sequencing Center for Infectious Disease"/>
            <person name="Wu L."/>
            <person name="Ma J."/>
        </authorList>
    </citation>
    <scope>NUCLEOTIDE SEQUENCE [LARGE SCALE GENOMIC DNA]</scope>
    <source>
        <strain evidence="3 4">JCM 4531</strain>
    </source>
</reference>
<name>A0ABN3SRE2_9ACTN</name>
<feature type="transmembrane region" description="Helical" evidence="2">
    <location>
        <begin position="151"/>
        <end position="171"/>
    </location>
</feature>
<gene>
    <name evidence="3" type="ORF">GCM10010310_33670</name>
</gene>
<dbReference type="RefSeq" id="WP_344571865.1">
    <property type="nucleotide sequence ID" value="NZ_BAAASK010000007.1"/>
</dbReference>
<sequence>MPSRRSARIPSGAGRGEERTTEGNRRRDPPPGSRQRADTWAARLLTFSAGAVNAWGFLALGGVFTSVVTANSALTGVGLGGADPRLGALAAVAVLCYVLGAAGVGWAAGHAQRGGRLRPADFLLLELVLLWAVVAWWLAAGGDPSGGERTAMLGILAAAMGCQNAGVRVAMGAQVPTAYLTGLLTGAVTDAVTSGRVQWPALVTTALLILGAAAAALLERLLPGAAPLLPALLVTAAWLTGRARTGTRRAS</sequence>
<comment type="caution">
    <text evidence="3">The sequence shown here is derived from an EMBL/GenBank/DDBJ whole genome shotgun (WGS) entry which is preliminary data.</text>
</comment>
<feature type="compositionally biased region" description="Basic and acidic residues" evidence="1">
    <location>
        <begin position="15"/>
        <end position="29"/>
    </location>
</feature>
<keyword evidence="2" id="KW-0812">Transmembrane</keyword>
<dbReference type="Proteomes" id="UP001499989">
    <property type="component" value="Unassembled WGS sequence"/>
</dbReference>
<evidence type="ECO:0000256" key="1">
    <source>
        <dbReference type="SAM" id="MobiDB-lite"/>
    </source>
</evidence>
<feature type="transmembrane region" description="Helical" evidence="2">
    <location>
        <begin position="199"/>
        <end position="218"/>
    </location>
</feature>
<dbReference type="PANTHER" id="PTHR37314:SF4">
    <property type="entry name" value="UPF0700 TRANSMEMBRANE PROTEIN YOAK"/>
    <property type="match status" value="1"/>
</dbReference>
<dbReference type="EMBL" id="BAAASK010000007">
    <property type="protein sequence ID" value="GAA2683490.1"/>
    <property type="molecule type" value="Genomic_DNA"/>
</dbReference>
<keyword evidence="2" id="KW-0472">Membrane</keyword>
<feature type="transmembrane region" description="Helical" evidence="2">
    <location>
        <begin position="224"/>
        <end position="241"/>
    </location>
</feature>
<evidence type="ECO:0000313" key="4">
    <source>
        <dbReference type="Proteomes" id="UP001499989"/>
    </source>
</evidence>
<dbReference type="PANTHER" id="PTHR37314">
    <property type="entry name" value="SLR0142 PROTEIN"/>
    <property type="match status" value="1"/>
</dbReference>
<feature type="transmembrane region" description="Helical" evidence="2">
    <location>
        <begin position="120"/>
        <end position="139"/>
    </location>
</feature>
<dbReference type="InterPro" id="IPR010699">
    <property type="entry name" value="DUF1275"/>
</dbReference>
<feature type="transmembrane region" description="Helical" evidence="2">
    <location>
        <begin position="88"/>
        <end position="108"/>
    </location>
</feature>
<organism evidence="3 4">
    <name type="scientific">Streptomyces violaceolatus</name>
    <dbReference type="NCBI Taxonomy" id="67378"/>
    <lineage>
        <taxon>Bacteria</taxon>
        <taxon>Bacillati</taxon>
        <taxon>Actinomycetota</taxon>
        <taxon>Actinomycetes</taxon>
        <taxon>Kitasatosporales</taxon>
        <taxon>Streptomycetaceae</taxon>
        <taxon>Streptomyces</taxon>
        <taxon>Streptomyces violaceoruber group</taxon>
    </lineage>
</organism>
<feature type="transmembrane region" description="Helical" evidence="2">
    <location>
        <begin position="44"/>
        <end position="68"/>
    </location>
</feature>
<evidence type="ECO:0000313" key="3">
    <source>
        <dbReference type="EMBL" id="GAA2683490.1"/>
    </source>
</evidence>
<dbReference type="Pfam" id="PF06912">
    <property type="entry name" value="DUF1275"/>
    <property type="match status" value="1"/>
</dbReference>
<protein>
    <submittedName>
        <fullName evidence="3">YoaK family protein</fullName>
    </submittedName>
</protein>
<dbReference type="SUPFAM" id="SSF103473">
    <property type="entry name" value="MFS general substrate transporter"/>
    <property type="match status" value="1"/>
</dbReference>
<feature type="region of interest" description="Disordered" evidence="1">
    <location>
        <begin position="1"/>
        <end position="36"/>
    </location>
</feature>
<keyword evidence="2" id="KW-1133">Transmembrane helix</keyword>
<evidence type="ECO:0000256" key="2">
    <source>
        <dbReference type="SAM" id="Phobius"/>
    </source>
</evidence>
<dbReference type="InterPro" id="IPR036259">
    <property type="entry name" value="MFS_trans_sf"/>
</dbReference>
<accession>A0ABN3SRE2</accession>
<keyword evidence="4" id="KW-1185">Reference proteome</keyword>
<proteinExistence type="predicted"/>